<name>A0A2K8U9J2_9GAMM</name>
<accession>A0A2K8U9J2</accession>
<dbReference type="OrthoDB" id="5767758at2"/>
<reference evidence="1 2" key="1">
    <citation type="submission" date="2017-03" db="EMBL/GenBank/DDBJ databases">
        <title>Complete genome sequence of Candidatus 'Thiodictyon syntrophicum' sp. nov. strain Cad16T, a photolithoautotroph purple sulfur bacterium isolated from an alpine meromictic lake.</title>
        <authorList>
            <person name="Luedin S.M."/>
            <person name="Pothier J.F."/>
            <person name="Danza F."/>
            <person name="Storelli N."/>
            <person name="Wittwer M."/>
            <person name="Tonolla M."/>
        </authorList>
    </citation>
    <scope>NUCLEOTIDE SEQUENCE [LARGE SCALE GENOMIC DNA]</scope>
    <source>
        <strain evidence="1 2">Cad16T</strain>
    </source>
</reference>
<dbReference type="AlphaFoldDB" id="A0A2K8U9J2"/>
<proteinExistence type="predicted"/>
<protein>
    <submittedName>
        <fullName evidence="1">Uncharacterized protein</fullName>
    </submittedName>
</protein>
<organism evidence="1 2">
    <name type="scientific">Candidatus Thiodictyon syntrophicum</name>
    <dbReference type="NCBI Taxonomy" id="1166950"/>
    <lineage>
        <taxon>Bacteria</taxon>
        <taxon>Pseudomonadati</taxon>
        <taxon>Pseudomonadota</taxon>
        <taxon>Gammaproteobacteria</taxon>
        <taxon>Chromatiales</taxon>
        <taxon>Chromatiaceae</taxon>
        <taxon>Thiodictyon</taxon>
    </lineage>
</organism>
<dbReference type="KEGG" id="tsy:THSYN_15775"/>
<sequence>MNWKEQLDKAVAAVKEAATSENAREIAGKAQTAALGLIEKVKTGALDAADAFVEANRDASSLSVRFLNADLTILSPAAGISVTRPDAATLVVDDGSGNGLVINAGADPAFVAETIGTVAKLSHNTFDLGQEDGVNVVVIKL</sequence>
<dbReference type="EMBL" id="CP020370">
    <property type="protein sequence ID" value="AUB82262.1"/>
    <property type="molecule type" value="Genomic_DNA"/>
</dbReference>
<dbReference type="RefSeq" id="WP_100919999.1">
    <property type="nucleotide sequence ID" value="NZ_CP020370.1"/>
</dbReference>
<gene>
    <name evidence="1" type="ORF">THSYN_15775</name>
</gene>
<keyword evidence="2" id="KW-1185">Reference proteome</keyword>
<evidence type="ECO:0000313" key="2">
    <source>
        <dbReference type="Proteomes" id="UP000232638"/>
    </source>
</evidence>
<evidence type="ECO:0000313" key="1">
    <source>
        <dbReference type="EMBL" id="AUB82262.1"/>
    </source>
</evidence>
<dbReference type="Proteomes" id="UP000232638">
    <property type="component" value="Chromosome"/>
</dbReference>